<evidence type="ECO:0000313" key="3">
    <source>
        <dbReference type="Proteomes" id="UP000235965"/>
    </source>
</evidence>
<comment type="caution">
    <text evidence="2">The sequence shown here is derived from an EMBL/GenBank/DDBJ whole genome shotgun (WGS) entry which is preliminary data.</text>
</comment>
<dbReference type="InterPro" id="IPR005135">
    <property type="entry name" value="Endo/exonuclease/phosphatase"/>
</dbReference>
<dbReference type="Proteomes" id="UP000235965">
    <property type="component" value="Unassembled WGS sequence"/>
</dbReference>
<dbReference type="SUPFAM" id="SSF56219">
    <property type="entry name" value="DNase I-like"/>
    <property type="match status" value="1"/>
</dbReference>
<dbReference type="GO" id="GO:0003824">
    <property type="term" value="F:catalytic activity"/>
    <property type="evidence" value="ECO:0007669"/>
    <property type="project" value="InterPro"/>
</dbReference>
<evidence type="ECO:0000259" key="1">
    <source>
        <dbReference type="Pfam" id="PF03372"/>
    </source>
</evidence>
<dbReference type="AlphaFoldDB" id="A0A2J7Q0D4"/>
<keyword evidence="3" id="KW-1185">Reference proteome</keyword>
<feature type="domain" description="Endonuclease/exonuclease/phosphatase" evidence="1">
    <location>
        <begin position="29"/>
        <end position="235"/>
    </location>
</feature>
<dbReference type="Gene3D" id="3.60.10.10">
    <property type="entry name" value="Endonuclease/exonuclease/phosphatase"/>
    <property type="match status" value="1"/>
</dbReference>
<dbReference type="EMBL" id="NEVH01019971">
    <property type="protein sequence ID" value="PNF22036.1"/>
    <property type="molecule type" value="Genomic_DNA"/>
</dbReference>
<evidence type="ECO:0000313" key="2">
    <source>
        <dbReference type="EMBL" id="PNF22036.1"/>
    </source>
</evidence>
<name>A0A2J7Q0D4_9NEOP</name>
<accession>A0A2J7Q0D4</accession>
<dbReference type="InterPro" id="IPR036691">
    <property type="entry name" value="Endo/exonu/phosph_ase_sf"/>
</dbReference>
<reference evidence="2 3" key="1">
    <citation type="submission" date="2017-12" db="EMBL/GenBank/DDBJ databases">
        <title>Hemimetabolous genomes reveal molecular basis of termite eusociality.</title>
        <authorList>
            <person name="Harrison M.C."/>
            <person name="Jongepier E."/>
            <person name="Robertson H.M."/>
            <person name="Arning N."/>
            <person name="Bitard-Feildel T."/>
            <person name="Chao H."/>
            <person name="Childers C.P."/>
            <person name="Dinh H."/>
            <person name="Doddapaneni H."/>
            <person name="Dugan S."/>
            <person name="Gowin J."/>
            <person name="Greiner C."/>
            <person name="Han Y."/>
            <person name="Hu H."/>
            <person name="Hughes D.S.T."/>
            <person name="Huylmans A.-K."/>
            <person name="Kemena C."/>
            <person name="Kremer L.P.M."/>
            <person name="Lee S.L."/>
            <person name="Lopez-Ezquerra A."/>
            <person name="Mallet L."/>
            <person name="Monroy-Kuhn J.M."/>
            <person name="Moser A."/>
            <person name="Murali S.C."/>
            <person name="Muzny D.M."/>
            <person name="Otani S."/>
            <person name="Piulachs M.-D."/>
            <person name="Poelchau M."/>
            <person name="Qu J."/>
            <person name="Schaub F."/>
            <person name="Wada-Katsumata A."/>
            <person name="Worley K.C."/>
            <person name="Xie Q."/>
            <person name="Ylla G."/>
            <person name="Poulsen M."/>
            <person name="Gibbs R.A."/>
            <person name="Schal C."/>
            <person name="Richards S."/>
            <person name="Belles X."/>
            <person name="Korb J."/>
            <person name="Bornberg-Bauer E."/>
        </authorList>
    </citation>
    <scope>NUCLEOTIDE SEQUENCE [LARGE SCALE GENOMIC DNA]</scope>
    <source>
        <tissue evidence="2">Whole body</tissue>
    </source>
</reference>
<protein>
    <recommendedName>
        <fullName evidence="1">Endonuclease/exonuclease/phosphatase domain-containing protein</fullName>
    </recommendedName>
</protein>
<organism evidence="2 3">
    <name type="scientific">Cryptotermes secundus</name>
    <dbReference type="NCBI Taxonomy" id="105785"/>
    <lineage>
        <taxon>Eukaryota</taxon>
        <taxon>Metazoa</taxon>
        <taxon>Ecdysozoa</taxon>
        <taxon>Arthropoda</taxon>
        <taxon>Hexapoda</taxon>
        <taxon>Insecta</taxon>
        <taxon>Pterygota</taxon>
        <taxon>Neoptera</taxon>
        <taxon>Polyneoptera</taxon>
        <taxon>Dictyoptera</taxon>
        <taxon>Blattodea</taxon>
        <taxon>Blattoidea</taxon>
        <taxon>Termitoidae</taxon>
        <taxon>Kalotermitidae</taxon>
        <taxon>Cryptotermitinae</taxon>
        <taxon>Cryptotermes</taxon>
    </lineage>
</organism>
<dbReference type="Pfam" id="PF03372">
    <property type="entry name" value="Exo_endo_phos"/>
    <property type="match status" value="1"/>
</dbReference>
<proteinExistence type="predicted"/>
<dbReference type="InParanoid" id="A0A2J7Q0D4"/>
<gene>
    <name evidence="2" type="ORF">B7P43_G10581</name>
</gene>
<sequence length="360" mass="41936">MHTEPRTWTDPLDKSPKQKKMEMRFGIRNVRSMYRAGSLRAVAEEILKYKLDLAGRQELRWDGGGIAPTEEYAFFCGKVTENHELGTGFFVHKRIVSAVKRVEFVSDRISYIILKGRWCDSIVMNIHAPTEDKLDDINDRFYEELEQAYDKFLKYSMKILLGDLNAKVGRKDIFKPTNERLHEISNDNGVRVVNFATSKNLTVKSTMFPHRNIHKFTWTSHGKIHNQIDHILIDRRRHSSILDIRSFSAADCDTDHYLVVAKIRERLAVSKQTHSVHTERFNLKKLSEVEGKEQYRVDISKRFAVLENLETVVHVNKACIRENIKMSAKESLGYYEPKKHKPCFDEGCSELLDHRKQAKL</sequence>
<dbReference type="CDD" id="cd09076">
    <property type="entry name" value="L1-EN"/>
    <property type="match status" value="1"/>
</dbReference>